<dbReference type="Proteomes" id="UP000295294">
    <property type="component" value="Plasmid unnamed4"/>
</dbReference>
<keyword evidence="1" id="KW-0614">Plasmid</keyword>
<dbReference type="EMBL" id="CP038639">
    <property type="protein sequence ID" value="QBY56359.1"/>
    <property type="molecule type" value="Genomic_DNA"/>
</dbReference>
<dbReference type="OrthoDB" id="9978775at2"/>
<reference evidence="1 2" key="1">
    <citation type="submission" date="2019-03" db="EMBL/GenBank/DDBJ databases">
        <title>Efficiently degradation of phenoxyalkanoic acid herbicides by Cupriavidus oxalaticus strain X32.</title>
        <authorList>
            <person name="Sheng X."/>
        </authorList>
    </citation>
    <scope>NUCLEOTIDE SEQUENCE [LARGE SCALE GENOMIC DNA]</scope>
    <source>
        <strain evidence="1 2">X32</strain>
        <plasmid evidence="1 2">unnamed4</plasmid>
    </source>
</reference>
<protein>
    <submittedName>
        <fullName evidence="1">Uncharacterized protein</fullName>
    </submittedName>
</protein>
<organism evidence="1 2">
    <name type="scientific">Cupriavidus oxalaticus</name>
    <dbReference type="NCBI Taxonomy" id="96344"/>
    <lineage>
        <taxon>Bacteria</taxon>
        <taxon>Pseudomonadati</taxon>
        <taxon>Pseudomonadota</taxon>
        <taxon>Betaproteobacteria</taxon>
        <taxon>Burkholderiales</taxon>
        <taxon>Burkholderiaceae</taxon>
        <taxon>Cupriavidus</taxon>
    </lineage>
</organism>
<name>A0A4P7LND9_9BURK</name>
<sequence>MYEIKQYSQLELAQIFAVGLSPEAVNLWPRIELPEAVAMVARAALAGDPDSPYAQEDLGNAVRPRSGLRTPWGCIVVEFSEAESALEVLVTVAGYLDQDPYLELQHLRRDGEEVGLFLSDVAGPILEDLASSLLADSRLEWQDNGETNQLFEMVGFFQASDARALAEAGQLLGMWLAGMNVPELLRVCQRPAFLSSINERSGLALSVATSNNARWA</sequence>
<dbReference type="KEGG" id="cox:E0W60_35730"/>
<geneLocation type="plasmid" evidence="1">
    <name>unnamed4</name>
</geneLocation>
<evidence type="ECO:0000313" key="2">
    <source>
        <dbReference type="Proteomes" id="UP000295294"/>
    </source>
</evidence>
<gene>
    <name evidence="1" type="ORF">E0W60_35730</name>
</gene>
<dbReference type="AlphaFoldDB" id="A0A4P7LND9"/>
<evidence type="ECO:0000313" key="1">
    <source>
        <dbReference type="EMBL" id="QBY56359.1"/>
    </source>
</evidence>
<accession>A0A4P7LND9</accession>
<proteinExistence type="predicted"/>
<dbReference type="RefSeq" id="WP_135707520.1">
    <property type="nucleotide sequence ID" value="NZ_CP038639.1"/>
</dbReference>